<reference evidence="3" key="1">
    <citation type="submission" date="2022-07" db="EMBL/GenBank/DDBJ databases">
        <title>Genome Sequence of Agrocybe chaxingu.</title>
        <authorList>
            <person name="Buettner E."/>
        </authorList>
    </citation>
    <scope>NUCLEOTIDE SEQUENCE</scope>
    <source>
        <strain evidence="3">MP-N11</strain>
    </source>
</reference>
<keyword evidence="2" id="KW-1133">Transmembrane helix</keyword>
<protein>
    <submittedName>
        <fullName evidence="3">Uncharacterized protein</fullName>
    </submittedName>
</protein>
<organism evidence="3 4">
    <name type="scientific">Agrocybe chaxingu</name>
    <dbReference type="NCBI Taxonomy" id="84603"/>
    <lineage>
        <taxon>Eukaryota</taxon>
        <taxon>Fungi</taxon>
        <taxon>Dikarya</taxon>
        <taxon>Basidiomycota</taxon>
        <taxon>Agaricomycotina</taxon>
        <taxon>Agaricomycetes</taxon>
        <taxon>Agaricomycetidae</taxon>
        <taxon>Agaricales</taxon>
        <taxon>Agaricineae</taxon>
        <taxon>Strophariaceae</taxon>
        <taxon>Agrocybe</taxon>
    </lineage>
</organism>
<feature type="compositionally biased region" description="Polar residues" evidence="1">
    <location>
        <begin position="229"/>
        <end position="239"/>
    </location>
</feature>
<feature type="region of interest" description="Disordered" evidence="1">
    <location>
        <begin position="195"/>
        <end position="239"/>
    </location>
</feature>
<name>A0A9W8MW55_9AGAR</name>
<proteinExistence type="predicted"/>
<keyword evidence="4" id="KW-1185">Reference proteome</keyword>
<dbReference type="AlphaFoldDB" id="A0A9W8MW55"/>
<feature type="region of interest" description="Disordered" evidence="1">
    <location>
        <begin position="251"/>
        <end position="327"/>
    </location>
</feature>
<keyword evidence="2" id="KW-0472">Membrane</keyword>
<accession>A0A9W8MW55</accession>
<comment type="caution">
    <text evidence="3">The sequence shown here is derived from an EMBL/GenBank/DDBJ whole genome shotgun (WGS) entry which is preliminary data.</text>
</comment>
<feature type="compositionally biased region" description="Low complexity" evidence="1">
    <location>
        <begin position="280"/>
        <end position="289"/>
    </location>
</feature>
<evidence type="ECO:0000313" key="3">
    <source>
        <dbReference type="EMBL" id="KAJ3513762.1"/>
    </source>
</evidence>
<evidence type="ECO:0000313" key="4">
    <source>
        <dbReference type="Proteomes" id="UP001148786"/>
    </source>
</evidence>
<feature type="transmembrane region" description="Helical" evidence="2">
    <location>
        <begin position="166"/>
        <end position="190"/>
    </location>
</feature>
<sequence length="336" mass="35696">MGLIDLRVGTTIGLRSITEGRHLILLSFQDGYLPTCLPLRIDLSVAAPPAASKSASDHQYPHSLAAFVIGGIAETIPLDPERFRDILWTVTYPVGTKVIFGLTDGDGRSVSVIPMVFEVVASVTDATGTWVSGTGVPRFRDYAKAESQNVLQRRDSPTNSQGLTTILIVEIVALALLLLGATLCAIQAILKRRARRRGGSNGKTSGIPLGSVNDHDAAERQPSAIVPSSPRSSTLHRQSLATESVLSRFSLKPEDINSPPPVPPTTPTTANFTESPLPTPLSMSSSPSTWPGVTPQLTNFPDAAYGDPYPSSSVSGSRPAAAAQEKHAAELLEFRL</sequence>
<gene>
    <name evidence="3" type="ORF">NLJ89_g2765</name>
</gene>
<keyword evidence="2" id="KW-0812">Transmembrane</keyword>
<evidence type="ECO:0000256" key="2">
    <source>
        <dbReference type="SAM" id="Phobius"/>
    </source>
</evidence>
<dbReference type="Proteomes" id="UP001148786">
    <property type="component" value="Unassembled WGS sequence"/>
</dbReference>
<evidence type="ECO:0000256" key="1">
    <source>
        <dbReference type="SAM" id="MobiDB-lite"/>
    </source>
</evidence>
<dbReference type="EMBL" id="JANKHO010000180">
    <property type="protein sequence ID" value="KAJ3513762.1"/>
    <property type="molecule type" value="Genomic_DNA"/>
</dbReference>